<dbReference type="PROSITE" id="PS51677">
    <property type="entry name" value="NODB"/>
    <property type="match status" value="1"/>
</dbReference>
<accession>A0ABQ6LYZ7</accession>
<dbReference type="EMBL" id="BSYJ01000003">
    <property type="protein sequence ID" value="GMG87318.1"/>
    <property type="molecule type" value="Genomic_DNA"/>
</dbReference>
<name>A0ABQ6LYZ7_9GAMM</name>
<proteinExistence type="predicted"/>
<keyword evidence="3" id="KW-1185">Reference proteome</keyword>
<dbReference type="PANTHER" id="PTHR10587">
    <property type="entry name" value="GLYCOSYL TRANSFERASE-RELATED"/>
    <property type="match status" value="1"/>
</dbReference>
<comment type="caution">
    <text evidence="2">The sequence shown here is derived from an EMBL/GenBank/DDBJ whole genome shotgun (WGS) entry which is preliminary data.</text>
</comment>
<feature type="domain" description="NodB homology" evidence="1">
    <location>
        <begin position="1"/>
        <end position="182"/>
    </location>
</feature>
<gene>
    <name evidence="2" type="ORF">MNKW57_16390</name>
</gene>
<evidence type="ECO:0000259" key="1">
    <source>
        <dbReference type="PROSITE" id="PS51677"/>
    </source>
</evidence>
<dbReference type="InterPro" id="IPR050248">
    <property type="entry name" value="Polysacc_deacetylase_ArnD"/>
</dbReference>
<protein>
    <submittedName>
        <fullName evidence="2">Polysaccharide deacetylase family protein</fullName>
    </submittedName>
</protein>
<dbReference type="Gene3D" id="3.20.20.370">
    <property type="entry name" value="Glycoside hydrolase/deacetylase"/>
    <property type="match status" value="1"/>
</dbReference>
<evidence type="ECO:0000313" key="2">
    <source>
        <dbReference type="EMBL" id="GMG87318.1"/>
    </source>
</evidence>
<evidence type="ECO:0000313" key="3">
    <source>
        <dbReference type="Proteomes" id="UP001224392"/>
    </source>
</evidence>
<dbReference type="SUPFAM" id="SSF88713">
    <property type="entry name" value="Glycoside hydrolase/deacetylase"/>
    <property type="match status" value="1"/>
</dbReference>
<sequence length="195" mass="21816">MVALTFDDGPTQGKTQQILEILASHDVKSTFYLVGSAMERNPVLAELIWQAGHEIGNHSYTHSRMLFKPYDFVSDEIEKTTAIIRQSGYERNITFRPPYGKKLFVLPYYLSEAGMTSVMWDLAPDSDLPLNAEPEAIADYAIEHIQPGSIILMHVMFDARKNSMEAVPQIIEGLKEKGYRFVTVSELIEAGSSGA</sequence>
<dbReference type="Pfam" id="PF01522">
    <property type="entry name" value="Polysacc_deac_1"/>
    <property type="match status" value="1"/>
</dbReference>
<dbReference type="PANTHER" id="PTHR10587:SF125">
    <property type="entry name" value="POLYSACCHARIDE DEACETYLASE YHEN-RELATED"/>
    <property type="match status" value="1"/>
</dbReference>
<dbReference type="InterPro" id="IPR011330">
    <property type="entry name" value="Glyco_hydro/deAcase_b/a-brl"/>
</dbReference>
<organism evidence="2 3">
    <name type="scientific">Biformimicrobium ophioploci</name>
    <dbReference type="NCBI Taxonomy" id="3036711"/>
    <lineage>
        <taxon>Bacteria</taxon>
        <taxon>Pseudomonadati</taxon>
        <taxon>Pseudomonadota</taxon>
        <taxon>Gammaproteobacteria</taxon>
        <taxon>Cellvibrionales</taxon>
        <taxon>Microbulbiferaceae</taxon>
        <taxon>Biformimicrobium</taxon>
    </lineage>
</organism>
<reference evidence="2 3" key="1">
    <citation type="submission" date="2023-04" db="EMBL/GenBank/DDBJ databases">
        <title>Marinobulbifer ophiurae gen. nov., sp. Nov., isolate from tissue of brittle star Ophioplocus japonicus.</title>
        <authorList>
            <person name="Kawano K."/>
            <person name="Sawayama S."/>
            <person name="Nakagawa S."/>
        </authorList>
    </citation>
    <scope>NUCLEOTIDE SEQUENCE [LARGE SCALE GENOMIC DNA]</scope>
    <source>
        <strain evidence="2 3">NKW57</strain>
    </source>
</reference>
<dbReference type="InterPro" id="IPR002509">
    <property type="entry name" value="NODB_dom"/>
</dbReference>
<dbReference type="Proteomes" id="UP001224392">
    <property type="component" value="Unassembled WGS sequence"/>
</dbReference>